<dbReference type="AlphaFoldDB" id="A0A1W9YVV7"/>
<dbReference type="Gene3D" id="2.60.120.10">
    <property type="entry name" value="Jelly Rolls"/>
    <property type="match status" value="1"/>
</dbReference>
<reference evidence="2 3" key="1">
    <citation type="submission" date="2017-02" db="EMBL/GenBank/DDBJ databases">
        <title>The new phylogeny of genus Mycobacterium.</title>
        <authorList>
            <person name="Tortoli E."/>
            <person name="Trovato A."/>
            <person name="Cirillo D.M."/>
        </authorList>
    </citation>
    <scope>NUCLEOTIDE SEQUENCE [LARGE SCALE GENOMIC DNA]</scope>
    <source>
        <strain evidence="2 3">DSM 45578</strain>
    </source>
</reference>
<dbReference type="SUPFAM" id="SSF51182">
    <property type="entry name" value="RmlC-like cupins"/>
    <property type="match status" value="1"/>
</dbReference>
<accession>A0A1W9YVV7</accession>
<dbReference type="Proteomes" id="UP000192366">
    <property type="component" value="Unassembled WGS sequence"/>
</dbReference>
<protein>
    <submittedName>
        <fullName evidence="2">Cupin</fullName>
    </submittedName>
</protein>
<feature type="chain" id="PRO_5012868541" evidence="1">
    <location>
        <begin position="24"/>
        <end position="139"/>
    </location>
</feature>
<keyword evidence="3" id="KW-1185">Reference proteome</keyword>
<dbReference type="InterPro" id="IPR011051">
    <property type="entry name" value="RmlC_Cupin_sf"/>
</dbReference>
<dbReference type="OrthoDB" id="129561at2"/>
<gene>
    <name evidence="2" type="ORF">BST17_15030</name>
</gene>
<evidence type="ECO:0000313" key="2">
    <source>
        <dbReference type="EMBL" id="ORA04194.1"/>
    </source>
</evidence>
<name>A0A1W9YVV7_MYCBA</name>
<evidence type="ECO:0000313" key="3">
    <source>
        <dbReference type="Proteomes" id="UP000192366"/>
    </source>
</evidence>
<dbReference type="STRING" id="564198.BST17_15030"/>
<sequence>MTRLCAALLVGVCAVSVAPTAGATPGVGVQARILVQSNGDGSDYVTKELTIAPGGSTGWHWHPGQVYGVVRSGTLTHYSANCAVDGVYPAGSPITEQTGPGYVHMGRNLGPDPLVMWVGYIVPTGSALAVDAPDPGCPG</sequence>
<evidence type="ECO:0000256" key="1">
    <source>
        <dbReference type="SAM" id="SignalP"/>
    </source>
</evidence>
<organism evidence="2 3">
    <name type="scientific">Mycolicibacterium bacteremicum</name>
    <name type="common">Mycobacterium bacteremicum</name>
    <dbReference type="NCBI Taxonomy" id="564198"/>
    <lineage>
        <taxon>Bacteria</taxon>
        <taxon>Bacillati</taxon>
        <taxon>Actinomycetota</taxon>
        <taxon>Actinomycetes</taxon>
        <taxon>Mycobacteriales</taxon>
        <taxon>Mycobacteriaceae</taxon>
        <taxon>Mycolicibacterium</taxon>
    </lineage>
</organism>
<comment type="caution">
    <text evidence="2">The sequence shown here is derived from an EMBL/GenBank/DDBJ whole genome shotgun (WGS) entry which is preliminary data.</text>
</comment>
<proteinExistence type="predicted"/>
<dbReference type="RefSeq" id="WP_083059404.1">
    <property type="nucleotide sequence ID" value="NZ_JACKVM010000005.1"/>
</dbReference>
<feature type="signal peptide" evidence="1">
    <location>
        <begin position="1"/>
        <end position="23"/>
    </location>
</feature>
<dbReference type="InterPro" id="IPR014710">
    <property type="entry name" value="RmlC-like_jellyroll"/>
</dbReference>
<keyword evidence="1" id="KW-0732">Signal</keyword>
<dbReference type="EMBL" id="MVHJ01000011">
    <property type="protein sequence ID" value="ORA04194.1"/>
    <property type="molecule type" value="Genomic_DNA"/>
</dbReference>